<comment type="subcellular location">
    <subcellularLocation>
        <location evidence="1">Membrane</location>
        <topology evidence="1">Single-pass membrane protein</topology>
    </subcellularLocation>
</comment>
<dbReference type="OrthoDB" id="5947850at2759"/>
<dbReference type="GO" id="GO:0008630">
    <property type="term" value="P:intrinsic apoptotic signaling pathway in response to DNA damage"/>
    <property type="evidence" value="ECO:0007669"/>
    <property type="project" value="TreeGrafter"/>
</dbReference>
<reference evidence="9" key="1">
    <citation type="submission" date="2011-08" db="EMBL/GenBank/DDBJ databases">
        <authorList>
            <person name="Pellettieri J."/>
        </authorList>
    </citation>
    <scope>NUCLEOTIDE SEQUENCE</scope>
</reference>
<evidence type="ECO:0000313" key="9">
    <source>
        <dbReference type="EMBL" id="AEX93479.1"/>
    </source>
</evidence>
<dbReference type="InterPro" id="IPR046371">
    <property type="entry name" value="Bcl-2_BH1-3"/>
</dbReference>
<feature type="domain" description="Bcl-2 Bcl-2 homology region 1-3" evidence="8">
    <location>
        <begin position="51"/>
        <end position="153"/>
    </location>
</feature>
<dbReference type="GO" id="GO:0042981">
    <property type="term" value="P:regulation of apoptotic process"/>
    <property type="evidence" value="ECO:0007669"/>
    <property type="project" value="InterPro"/>
</dbReference>
<dbReference type="Gene3D" id="1.10.437.10">
    <property type="entry name" value="Blc2-like"/>
    <property type="match status" value="1"/>
</dbReference>
<evidence type="ECO:0000256" key="5">
    <source>
        <dbReference type="ARBA" id="ARBA00022989"/>
    </source>
</evidence>
<organism evidence="9">
    <name type="scientific">Schmidtea mediterranea</name>
    <name type="common">Freshwater planarian flatworm</name>
    <dbReference type="NCBI Taxonomy" id="79327"/>
    <lineage>
        <taxon>Eukaryota</taxon>
        <taxon>Metazoa</taxon>
        <taxon>Spiralia</taxon>
        <taxon>Lophotrochozoa</taxon>
        <taxon>Platyhelminthes</taxon>
        <taxon>Rhabditophora</taxon>
        <taxon>Seriata</taxon>
        <taxon>Tricladida</taxon>
        <taxon>Continenticola</taxon>
        <taxon>Geoplanoidea</taxon>
        <taxon>Dugesiidae</taxon>
        <taxon>Schmidtea</taxon>
    </lineage>
</organism>
<name>H2DL17_SCHMD</name>
<keyword evidence="5 7" id="KW-1133">Transmembrane helix</keyword>
<keyword evidence="6 7" id="KW-0472">Membrane</keyword>
<evidence type="ECO:0000256" key="6">
    <source>
        <dbReference type="ARBA" id="ARBA00023136"/>
    </source>
</evidence>
<dbReference type="EMBL" id="JN621813">
    <property type="protein sequence ID" value="AEX93479.1"/>
    <property type="molecule type" value="mRNA"/>
</dbReference>
<dbReference type="InterPro" id="IPR002475">
    <property type="entry name" value="Bcl2-like"/>
</dbReference>
<evidence type="ECO:0000256" key="7">
    <source>
        <dbReference type="SAM" id="Phobius"/>
    </source>
</evidence>
<dbReference type="GO" id="GO:0005741">
    <property type="term" value="C:mitochondrial outer membrane"/>
    <property type="evidence" value="ECO:0007669"/>
    <property type="project" value="TreeGrafter"/>
</dbReference>
<dbReference type="GO" id="GO:0097192">
    <property type="term" value="P:extrinsic apoptotic signaling pathway in absence of ligand"/>
    <property type="evidence" value="ECO:0007669"/>
    <property type="project" value="TreeGrafter"/>
</dbReference>
<dbReference type="PROSITE" id="PS50062">
    <property type="entry name" value="BCL2_FAMILY"/>
    <property type="match status" value="1"/>
</dbReference>
<dbReference type="SUPFAM" id="SSF56854">
    <property type="entry name" value="Bcl-2 inhibitors of programmed cell death"/>
    <property type="match status" value="1"/>
</dbReference>
<evidence type="ECO:0000256" key="4">
    <source>
        <dbReference type="ARBA" id="ARBA00022703"/>
    </source>
</evidence>
<evidence type="ECO:0000259" key="8">
    <source>
        <dbReference type="SMART" id="SM00337"/>
    </source>
</evidence>
<keyword evidence="4" id="KW-0053">Apoptosis</keyword>
<keyword evidence="3 7" id="KW-0812">Transmembrane</keyword>
<dbReference type="AlphaFoldDB" id="H2DL17"/>
<feature type="transmembrane region" description="Helical" evidence="7">
    <location>
        <begin position="176"/>
        <end position="194"/>
    </location>
</feature>
<dbReference type="Pfam" id="PF00452">
    <property type="entry name" value="Bcl-2"/>
    <property type="match status" value="1"/>
</dbReference>
<dbReference type="GO" id="GO:0051400">
    <property type="term" value="F:BH domain binding"/>
    <property type="evidence" value="ECO:0007669"/>
    <property type="project" value="TreeGrafter"/>
</dbReference>
<proteinExistence type="evidence at transcript level"/>
<sequence>MNIANSSRYICQVYISEKLKLRNIVSVKGEKFLITVQNVPIYNLQIIAKLLLKVGNELDRSYPDLYSDIPNQLGAGYYPNHELTRLAYLLFCEHLTKSGMNWVKMAAMLAMANGFVMDCIQRNEEEVIGTVIDSFSEFVSNNLTNWMHMQNGWNVPEKFNSLKLYLSKREIINDNSLKICAIIFVVLILLYFWLHDNQYL</sequence>
<accession>H2DL17</accession>
<dbReference type="SMART" id="SM00337">
    <property type="entry name" value="BCL"/>
    <property type="match status" value="1"/>
</dbReference>
<dbReference type="InterPro" id="IPR026298">
    <property type="entry name" value="Bcl-2_fam"/>
</dbReference>
<protein>
    <submittedName>
        <fullName evidence="9">Bok-1</fullName>
    </submittedName>
</protein>
<dbReference type="InterPro" id="IPR036834">
    <property type="entry name" value="Bcl-2-like_sf"/>
</dbReference>
<comment type="similarity">
    <text evidence="2">Belongs to the Bcl-2 family.</text>
</comment>
<dbReference type="PANTHER" id="PTHR11256">
    <property type="entry name" value="BCL-2 RELATED"/>
    <property type="match status" value="1"/>
</dbReference>
<dbReference type="PANTHER" id="PTHR11256:SF48">
    <property type="entry name" value="BCL-2-RELATED OVARIAN KILLER PROTEIN"/>
    <property type="match status" value="1"/>
</dbReference>
<dbReference type="GO" id="GO:0001836">
    <property type="term" value="P:release of cytochrome c from mitochondria"/>
    <property type="evidence" value="ECO:0007669"/>
    <property type="project" value="TreeGrafter"/>
</dbReference>
<evidence type="ECO:0000256" key="1">
    <source>
        <dbReference type="ARBA" id="ARBA00004167"/>
    </source>
</evidence>
<evidence type="ECO:0000256" key="2">
    <source>
        <dbReference type="ARBA" id="ARBA00009458"/>
    </source>
</evidence>
<evidence type="ECO:0000256" key="3">
    <source>
        <dbReference type="ARBA" id="ARBA00022692"/>
    </source>
</evidence>